<evidence type="ECO:0000313" key="3">
    <source>
        <dbReference type="Proteomes" id="UP000318126"/>
    </source>
</evidence>
<sequence>MTEHSTDLSTKQHSFNFHGNASEFFGIWIVNILLTIVTFGIYSAWAKVRTNTYFYGNTELDGDRFEYLAKPMQILIGRIIAVVALIAWTILSGINPIAAIVCGLLLALALPYLSVRNMRFDARITRYRNVRFNFEGSYSNAYLNILVKPLAAYALIIASSFGFSALLMESHPVVAIIGGILLFTLTAVFGYAWVMVGMASYVVNGYRYGGKPFSAELNMVEYAKIAALGGALFLGSFILGFLLIIGLGMFDVLQALFTGDVIDPETQMTSVFALLAGYLYMFFIGFVIAAFVKTRIRNYLFSKTQIDNTLQLVSNMTLGGYLALIITNLLLTIFTLGLGRAWADIRHAQYMASATQLDGDLALMAVQDHNLEACNAIADEMVDAFDINLNIV</sequence>
<feature type="transmembrane region" description="Helical" evidence="1">
    <location>
        <begin position="174"/>
        <end position="204"/>
    </location>
</feature>
<dbReference type="OrthoDB" id="9765721at2"/>
<feature type="transmembrane region" description="Helical" evidence="1">
    <location>
        <begin position="74"/>
        <end position="91"/>
    </location>
</feature>
<accession>A0A553JUJ2</accession>
<gene>
    <name evidence="2" type="ORF">FN961_00315</name>
</gene>
<keyword evidence="1" id="KW-0812">Transmembrane</keyword>
<keyword evidence="1" id="KW-0472">Membrane</keyword>
<dbReference type="AlphaFoldDB" id="A0A553JUJ2"/>
<feature type="transmembrane region" description="Helical" evidence="1">
    <location>
        <begin position="312"/>
        <end position="334"/>
    </location>
</feature>
<keyword evidence="1" id="KW-1133">Transmembrane helix</keyword>
<evidence type="ECO:0000256" key="1">
    <source>
        <dbReference type="SAM" id="Phobius"/>
    </source>
</evidence>
<feature type="transmembrane region" description="Helical" evidence="1">
    <location>
        <begin position="97"/>
        <end position="115"/>
    </location>
</feature>
<evidence type="ECO:0000313" key="2">
    <source>
        <dbReference type="EMBL" id="TRY16114.1"/>
    </source>
</evidence>
<organism evidence="2 3">
    <name type="scientific">Shewanella hanedai</name>
    <name type="common">Alteromonas hanedai</name>
    <dbReference type="NCBI Taxonomy" id="25"/>
    <lineage>
        <taxon>Bacteria</taxon>
        <taxon>Pseudomonadati</taxon>
        <taxon>Pseudomonadota</taxon>
        <taxon>Gammaproteobacteria</taxon>
        <taxon>Alteromonadales</taxon>
        <taxon>Shewanellaceae</taxon>
        <taxon>Shewanella</taxon>
    </lineage>
</organism>
<comment type="caution">
    <text evidence="2">The sequence shown here is derived from an EMBL/GenBank/DDBJ whole genome shotgun (WGS) entry which is preliminary data.</text>
</comment>
<feature type="transmembrane region" description="Helical" evidence="1">
    <location>
        <begin position="225"/>
        <end position="250"/>
    </location>
</feature>
<dbReference type="Pfam" id="PF05987">
    <property type="entry name" value="DUF898"/>
    <property type="match status" value="1"/>
</dbReference>
<name>A0A553JUJ2_SHEHA</name>
<protein>
    <submittedName>
        <fullName evidence="2">DUF898 domain-containing protein</fullName>
    </submittedName>
</protein>
<keyword evidence="3" id="KW-1185">Reference proteome</keyword>
<dbReference type="RefSeq" id="WP_143562559.1">
    <property type="nucleotide sequence ID" value="NZ_BMPL01000022.1"/>
</dbReference>
<proteinExistence type="predicted"/>
<feature type="transmembrane region" description="Helical" evidence="1">
    <location>
        <begin position="270"/>
        <end position="292"/>
    </location>
</feature>
<dbReference type="InterPro" id="IPR010295">
    <property type="entry name" value="DUF898"/>
</dbReference>
<dbReference type="EMBL" id="VKGK01000001">
    <property type="protein sequence ID" value="TRY16114.1"/>
    <property type="molecule type" value="Genomic_DNA"/>
</dbReference>
<dbReference type="Proteomes" id="UP000318126">
    <property type="component" value="Unassembled WGS sequence"/>
</dbReference>
<reference evidence="3" key="1">
    <citation type="submission" date="2019-07" db="EMBL/GenBank/DDBJ databases">
        <title>Shewanella sp. YLB-08 draft genomic sequence.</title>
        <authorList>
            <person name="Yu L."/>
        </authorList>
    </citation>
    <scope>NUCLEOTIDE SEQUENCE [LARGE SCALE GENOMIC DNA]</scope>
    <source>
        <strain evidence="3">JCM 20706</strain>
    </source>
</reference>
<feature type="transmembrane region" description="Helical" evidence="1">
    <location>
        <begin position="25"/>
        <end position="45"/>
    </location>
</feature>